<dbReference type="AlphaFoldDB" id="A0AAE1FCT9"/>
<proteinExistence type="predicted"/>
<name>A0AAE1FCT9_PETCI</name>
<accession>A0AAE1FCT9</accession>
<keyword evidence="2" id="KW-1185">Reference proteome</keyword>
<comment type="caution">
    <text evidence="1">The sequence shown here is derived from an EMBL/GenBank/DDBJ whole genome shotgun (WGS) entry which is preliminary data.</text>
</comment>
<sequence>MVCTVWSGRGEVWSVCGVEVVCVECWEEEWAWCVQCGVGVVRCRGDVVRCGVCVVLCGGGEVRRVCDEVWRGCGEVWSGCMLFGVEWVFVRYGGGVVRCLERVLCGEVFDCLEGVGCGDVRVAVWMLYGEVYGGEWCVG</sequence>
<dbReference type="EMBL" id="JAWQEG010002570">
    <property type="protein sequence ID" value="KAK3871054.1"/>
    <property type="molecule type" value="Genomic_DNA"/>
</dbReference>
<evidence type="ECO:0000313" key="2">
    <source>
        <dbReference type="Proteomes" id="UP001286313"/>
    </source>
</evidence>
<protein>
    <submittedName>
        <fullName evidence="1">Uncharacterized protein</fullName>
    </submittedName>
</protein>
<dbReference type="Proteomes" id="UP001286313">
    <property type="component" value="Unassembled WGS sequence"/>
</dbReference>
<organism evidence="1 2">
    <name type="scientific">Petrolisthes cinctipes</name>
    <name type="common">Flat porcelain crab</name>
    <dbReference type="NCBI Taxonomy" id="88211"/>
    <lineage>
        <taxon>Eukaryota</taxon>
        <taxon>Metazoa</taxon>
        <taxon>Ecdysozoa</taxon>
        <taxon>Arthropoda</taxon>
        <taxon>Crustacea</taxon>
        <taxon>Multicrustacea</taxon>
        <taxon>Malacostraca</taxon>
        <taxon>Eumalacostraca</taxon>
        <taxon>Eucarida</taxon>
        <taxon>Decapoda</taxon>
        <taxon>Pleocyemata</taxon>
        <taxon>Anomura</taxon>
        <taxon>Galatheoidea</taxon>
        <taxon>Porcellanidae</taxon>
        <taxon>Petrolisthes</taxon>
    </lineage>
</organism>
<reference evidence="1" key="1">
    <citation type="submission" date="2023-10" db="EMBL/GenBank/DDBJ databases">
        <title>Genome assemblies of two species of porcelain crab, Petrolisthes cinctipes and Petrolisthes manimaculis (Anomura: Porcellanidae).</title>
        <authorList>
            <person name="Angst P."/>
        </authorList>
    </citation>
    <scope>NUCLEOTIDE SEQUENCE</scope>
    <source>
        <strain evidence="1">PB745_01</strain>
        <tissue evidence="1">Gill</tissue>
    </source>
</reference>
<gene>
    <name evidence="1" type="ORF">Pcinc_023777</name>
</gene>
<evidence type="ECO:0000313" key="1">
    <source>
        <dbReference type="EMBL" id="KAK3871054.1"/>
    </source>
</evidence>